<evidence type="ECO:0000259" key="9">
    <source>
        <dbReference type="Pfam" id="PF01385"/>
    </source>
</evidence>
<dbReference type="PANTHER" id="PTHR30405">
    <property type="entry name" value="TRANSPOSASE"/>
    <property type="match status" value="1"/>
</dbReference>
<accession>A0ABZ1GNP1</accession>
<keyword evidence="4" id="KW-0479">Metal-binding</keyword>
<reference evidence="12 13" key="1">
    <citation type="submission" date="2022-10" db="EMBL/GenBank/DDBJ databases">
        <title>The complete genomes of actinobacterial strains from the NBC collection.</title>
        <authorList>
            <person name="Joergensen T.S."/>
            <person name="Alvarez Arevalo M."/>
            <person name="Sterndorff E.B."/>
            <person name="Faurdal D."/>
            <person name="Vuksanovic O."/>
            <person name="Mourched A.-S."/>
            <person name="Charusanti P."/>
            <person name="Shaw S."/>
            <person name="Blin K."/>
            <person name="Weber T."/>
        </authorList>
    </citation>
    <scope>NUCLEOTIDE SEQUENCE [LARGE SCALE GENOMIC DNA]</scope>
    <source>
        <strain evidence="12 13">NBC 01753</strain>
    </source>
</reference>
<keyword evidence="5" id="KW-0862">Zinc</keyword>
<gene>
    <name evidence="12" type="ORF">OIE73_11345</name>
</gene>
<dbReference type="InterPro" id="IPR010095">
    <property type="entry name" value="Cas12f1-like_TNB"/>
</dbReference>
<evidence type="ECO:0000259" key="10">
    <source>
        <dbReference type="Pfam" id="PF07282"/>
    </source>
</evidence>
<dbReference type="Pfam" id="PF07282">
    <property type="entry name" value="Cas12f1-like_TNB"/>
    <property type="match status" value="1"/>
</dbReference>
<dbReference type="NCBIfam" id="NF040570">
    <property type="entry name" value="guided_TnpB"/>
    <property type="match status" value="1"/>
</dbReference>
<feature type="domain" description="Probable transposase IS891/IS1136/IS1341" evidence="9">
    <location>
        <begin position="184"/>
        <end position="289"/>
    </location>
</feature>
<dbReference type="EMBL" id="CP109134">
    <property type="protein sequence ID" value="WSD06308.1"/>
    <property type="molecule type" value="Genomic_DNA"/>
</dbReference>
<dbReference type="Proteomes" id="UP001335325">
    <property type="component" value="Chromosome"/>
</dbReference>
<dbReference type="Pfam" id="PF12323">
    <property type="entry name" value="HTH_OrfB_IS605"/>
    <property type="match status" value="1"/>
</dbReference>
<organism evidence="12 13">
    <name type="scientific">Streptomyces hirsutus</name>
    <dbReference type="NCBI Taxonomy" id="35620"/>
    <lineage>
        <taxon>Bacteria</taxon>
        <taxon>Bacillati</taxon>
        <taxon>Actinomycetota</taxon>
        <taxon>Actinomycetes</taxon>
        <taxon>Kitasatosporales</taxon>
        <taxon>Streptomycetaceae</taxon>
        <taxon>Streptomyces</taxon>
    </lineage>
</organism>
<dbReference type="GeneID" id="91543173"/>
<keyword evidence="3" id="KW-0815">Transposition</keyword>
<dbReference type="NCBIfam" id="TIGR01766">
    <property type="entry name" value="IS200/IS605 family accessory protein TnpB-like domain"/>
    <property type="match status" value="1"/>
</dbReference>
<evidence type="ECO:0000313" key="13">
    <source>
        <dbReference type="Proteomes" id="UP001335325"/>
    </source>
</evidence>
<dbReference type="InterPro" id="IPR051399">
    <property type="entry name" value="RNA-guided_DNA_endo/Transpos"/>
</dbReference>
<evidence type="ECO:0000313" key="12">
    <source>
        <dbReference type="EMBL" id="WSD06308.1"/>
    </source>
</evidence>
<evidence type="ECO:0000256" key="3">
    <source>
        <dbReference type="ARBA" id="ARBA00022578"/>
    </source>
</evidence>
<proteinExistence type="inferred from homology"/>
<evidence type="ECO:0000256" key="7">
    <source>
        <dbReference type="ARBA" id="ARBA00023172"/>
    </source>
</evidence>
<sequence>MQLRYGFRLYPQPGQRIALARAFGCARVVFNDAVRAREEARRQNLPFPKAAELSRQLITQAKRTPGRAWLGEVSAVVLQQSLRDVEAAYRNFFASRTGERKGPRLGAPRLKSRKDRRQSIRFTANARWSITPAGRLSLPKIGEVRVAWSRPLPAVPSSVTVIKDAAGRYFASFVVDADPLADAARMPDTGQSIGIDLGLTHFAVLSDGTKIDSPRFLRRAEKKLKKAQQVLSRKQKGSKNRKKARRKVARAHAHVANARREFHHQLSTKLIRENQAVAVENLAVKALARTRLAKSIHDAGWSQFVNMLAYKAQRYGRIFVKIGRFEPTSQVCSTCGHPSGPKPLHVREWTCTACGTLHNRDHNAAINVKQAAGLAVTACRAPVRPEPVSGIA</sequence>
<evidence type="ECO:0000256" key="2">
    <source>
        <dbReference type="ARBA" id="ARBA00011044"/>
    </source>
</evidence>
<name>A0ABZ1GNP1_9ACTN</name>
<dbReference type="InterPro" id="IPR021027">
    <property type="entry name" value="Transposase_put_HTH"/>
</dbReference>
<dbReference type="PANTHER" id="PTHR30405:SF25">
    <property type="entry name" value="RNA-GUIDED DNA ENDONUCLEASE INSQ-RELATED"/>
    <property type="match status" value="1"/>
</dbReference>
<keyword evidence="7" id="KW-0233">DNA recombination</keyword>
<dbReference type="Pfam" id="PF01385">
    <property type="entry name" value="OrfB_IS605"/>
    <property type="match status" value="1"/>
</dbReference>
<feature type="region of interest" description="Disordered" evidence="8">
    <location>
        <begin position="227"/>
        <end position="246"/>
    </location>
</feature>
<dbReference type="InterPro" id="IPR001959">
    <property type="entry name" value="Transposase"/>
</dbReference>
<dbReference type="RefSeq" id="WP_326752459.1">
    <property type="nucleotide sequence ID" value="NZ_CP109134.1"/>
</dbReference>
<keyword evidence="13" id="KW-1185">Reference proteome</keyword>
<evidence type="ECO:0000256" key="4">
    <source>
        <dbReference type="ARBA" id="ARBA00022723"/>
    </source>
</evidence>
<feature type="domain" description="Transposase putative helix-turn-helix" evidence="11">
    <location>
        <begin position="1"/>
        <end position="44"/>
    </location>
</feature>
<keyword evidence="6" id="KW-0238">DNA-binding</keyword>
<evidence type="ECO:0000256" key="5">
    <source>
        <dbReference type="ARBA" id="ARBA00022833"/>
    </source>
</evidence>
<protein>
    <submittedName>
        <fullName evidence="12">Transposase</fullName>
    </submittedName>
</protein>
<evidence type="ECO:0000256" key="1">
    <source>
        <dbReference type="ARBA" id="ARBA00008761"/>
    </source>
</evidence>
<evidence type="ECO:0000259" key="11">
    <source>
        <dbReference type="Pfam" id="PF12323"/>
    </source>
</evidence>
<comment type="similarity">
    <text evidence="2">In the N-terminal section; belongs to the transposase 2 family.</text>
</comment>
<comment type="similarity">
    <text evidence="1">In the C-terminal section; belongs to the transposase 35 family.</text>
</comment>
<feature type="domain" description="Cas12f1-like TNB" evidence="10">
    <location>
        <begin position="301"/>
        <end position="368"/>
    </location>
</feature>
<evidence type="ECO:0000256" key="6">
    <source>
        <dbReference type="ARBA" id="ARBA00023125"/>
    </source>
</evidence>
<feature type="compositionally biased region" description="Basic residues" evidence="8">
    <location>
        <begin position="233"/>
        <end position="246"/>
    </location>
</feature>
<evidence type="ECO:0000256" key="8">
    <source>
        <dbReference type="SAM" id="MobiDB-lite"/>
    </source>
</evidence>